<dbReference type="GO" id="GO:0005975">
    <property type="term" value="P:carbohydrate metabolic process"/>
    <property type="evidence" value="ECO:0007669"/>
    <property type="project" value="InterPro"/>
</dbReference>
<accession>A0A9W6UQB5</accession>
<dbReference type="Proteomes" id="UP001165143">
    <property type="component" value="Unassembled WGS sequence"/>
</dbReference>
<dbReference type="PANTHER" id="PTHR10587:SF133">
    <property type="entry name" value="CHITIN DEACETYLASE 1-RELATED"/>
    <property type="match status" value="1"/>
</dbReference>
<dbReference type="OrthoDB" id="9763050at2"/>
<name>A0A9W6UQB5_9ACTN</name>
<dbReference type="PROSITE" id="PS51677">
    <property type="entry name" value="NODB"/>
    <property type="match status" value="1"/>
</dbReference>
<dbReference type="SUPFAM" id="SSF88713">
    <property type="entry name" value="Glycoside hydrolase/deacetylase"/>
    <property type="match status" value="1"/>
</dbReference>
<dbReference type="Gene3D" id="3.20.20.370">
    <property type="entry name" value="Glycoside hydrolase/deacetylase"/>
    <property type="match status" value="1"/>
</dbReference>
<sequence length="212" mass="21802">MAEPASAATSPLLPPPPAPAPAPAPTAAASGTLALTFDDGPHPDSTPALLDALTAAGHRATFFLCGAQAERHPELVRALDEAGMAIANHSWSHPSLPGLPLPAVHEEIHRTNRVLAELTGRPPVLFRPPYGATSPAVARLAAEAGLTETLWDVDPRDWDGTAPDGIVAVLATARPGDTVLLHDHGNRNTVTALPAVLAALSARGLRSAALPH</sequence>
<dbReference type="GO" id="GO:0016810">
    <property type="term" value="F:hydrolase activity, acting on carbon-nitrogen (but not peptide) bonds"/>
    <property type="evidence" value="ECO:0007669"/>
    <property type="project" value="InterPro"/>
</dbReference>
<dbReference type="InterPro" id="IPR050248">
    <property type="entry name" value="Polysacc_deacetylase_ArnD"/>
</dbReference>
<evidence type="ECO:0000313" key="6">
    <source>
        <dbReference type="Proteomes" id="UP001165143"/>
    </source>
</evidence>
<feature type="domain" description="NodB homology" evidence="4">
    <location>
        <begin position="31"/>
        <end position="208"/>
    </location>
</feature>
<dbReference type="AlphaFoldDB" id="A0A9W6UQB5"/>
<dbReference type="CDD" id="cd10917">
    <property type="entry name" value="CE4_NodB_like_6s_7s"/>
    <property type="match status" value="1"/>
</dbReference>
<evidence type="ECO:0000259" key="4">
    <source>
        <dbReference type="PROSITE" id="PS51677"/>
    </source>
</evidence>
<evidence type="ECO:0000256" key="2">
    <source>
        <dbReference type="ARBA" id="ARBA00022801"/>
    </source>
</evidence>
<dbReference type="GO" id="GO:0046872">
    <property type="term" value="F:metal ion binding"/>
    <property type="evidence" value="ECO:0007669"/>
    <property type="project" value="UniProtKB-KW"/>
</dbReference>
<dbReference type="Pfam" id="PF01522">
    <property type="entry name" value="Polysacc_deac_1"/>
    <property type="match status" value="1"/>
</dbReference>
<protein>
    <submittedName>
        <fullName evidence="5">Polysaccharide deacetylase</fullName>
    </submittedName>
</protein>
<comment type="caution">
    <text evidence="5">The sequence shown here is derived from an EMBL/GenBank/DDBJ whole genome shotgun (WGS) entry which is preliminary data.</text>
</comment>
<feature type="compositionally biased region" description="Pro residues" evidence="3">
    <location>
        <begin position="12"/>
        <end position="24"/>
    </location>
</feature>
<dbReference type="GO" id="GO:0016020">
    <property type="term" value="C:membrane"/>
    <property type="evidence" value="ECO:0007669"/>
    <property type="project" value="TreeGrafter"/>
</dbReference>
<keyword evidence="1" id="KW-0479">Metal-binding</keyword>
<feature type="compositionally biased region" description="Low complexity" evidence="3">
    <location>
        <begin position="1"/>
        <end position="11"/>
    </location>
</feature>
<keyword evidence="2" id="KW-0378">Hydrolase</keyword>
<reference evidence="5" key="1">
    <citation type="submission" date="2023-02" db="EMBL/GenBank/DDBJ databases">
        <title>Kitasatospora phosalacinea NBRC 14362.</title>
        <authorList>
            <person name="Ichikawa N."/>
            <person name="Sato H."/>
            <person name="Tonouchi N."/>
        </authorList>
    </citation>
    <scope>NUCLEOTIDE SEQUENCE</scope>
    <source>
        <strain evidence="5">NBRC 14362</strain>
    </source>
</reference>
<dbReference type="EMBL" id="BSRX01000032">
    <property type="protein sequence ID" value="GLW56954.1"/>
    <property type="molecule type" value="Genomic_DNA"/>
</dbReference>
<gene>
    <name evidence="5" type="ORF">Kpho01_49650</name>
</gene>
<dbReference type="InterPro" id="IPR011330">
    <property type="entry name" value="Glyco_hydro/deAcase_b/a-brl"/>
</dbReference>
<dbReference type="InterPro" id="IPR002509">
    <property type="entry name" value="NODB_dom"/>
</dbReference>
<organism evidence="5 6">
    <name type="scientific">Kitasatospora phosalacinea</name>
    <dbReference type="NCBI Taxonomy" id="2065"/>
    <lineage>
        <taxon>Bacteria</taxon>
        <taxon>Bacillati</taxon>
        <taxon>Actinomycetota</taxon>
        <taxon>Actinomycetes</taxon>
        <taxon>Kitasatosporales</taxon>
        <taxon>Streptomycetaceae</taxon>
        <taxon>Kitasatospora</taxon>
    </lineage>
</organism>
<feature type="region of interest" description="Disordered" evidence="3">
    <location>
        <begin position="1"/>
        <end position="27"/>
    </location>
</feature>
<proteinExistence type="predicted"/>
<evidence type="ECO:0000256" key="1">
    <source>
        <dbReference type="ARBA" id="ARBA00022723"/>
    </source>
</evidence>
<dbReference type="RefSeq" id="WP_081973465.1">
    <property type="nucleotide sequence ID" value="NZ_BSRX01000032.1"/>
</dbReference>
<evidence type="ECO:0000256" key="3">
    <source>
        <dbReference type="SAM" id="MobiDB-lite"/>
    </source>
</evidence>
<dbReference type="PANTHER" id="PTHR10587">
    <property type="entry name" value="GLYCOSYL TRANSFERASE-RELATED"/>
    <property type="match status" value="1"/>
</dbReference>
<evidence type="ECO:0000313" key="5">
    <source>
        <dbReference type="EMBL" id="GLW56954.1"/>
    </source>
</evidence>